<sequence>MRKMFHMALTHDEVFQGTIAEAIPYHRMYGKEYCLPSFLLYAPDEVQRIAIAAERVNGVYDKALRFAQRYLPDEFFERFLGIPPSLIPSSRVEVPYHAVSRQDWIVNGELMKCIENNSDTPSGIPETAWLAEALIGRCARLGNPSEGMRAAIQEAFRQLLGHYADSGLTGTLAFSCYDWHIEDKTNTLYVMEAVRELGYPAEFVPLDKLEIVPEDGLYSDGRRIDVLYRLYPLEYLVHDREEASDFPIGEALLKLVEDGKLGLINPAQSIITQSKGFMALIWSLYERNHLTEEAVGFTLFGKEECEAIENYLLPTYFEKTVFEATGAPYVSKGFWGREGKGVTLFDSKGDAENPSEWGSDDDTKIREYYENQPKVYQLRCEMEAAEVPTENGKYSGYVLTGAYVIGGRYAGLLPRIGEAVTGDMAYYCPAAVEIREES</sequence>
<dbReference type="Gene3D" id="3.30.1490.330">
    <property type="match status" value="1"/>
</dbReference>
<dbReference type="SUPFAM" id="SSF56059">
    <property type="entry name" value="Glutathione synthetase ATP-binding domain-like"/>
    <property type="match status" value="1"/>
</dbReference>
<dbReference type="InterPro" id="IPR005494">
    <property type="entry name" value="GSPS_pre-ATP-grasp-like_dom"/>
</dbReference>
<evidence type="ECO:0000256" key="4">
    <source>
        <dbReference type="ARBA" id="ARBA00022840"/>
    </source>
</evidence>
<dbReference type="KEGG" id="cheb:HH215_32960"/>
<keyword evidence="4" id="KW-0067">ATP-binding</keyword>
<accession>A0A7Z2ZQY4</accession>
<keyword evidence="1" id="KW-0436">Ligase</keyword>
<dbReference type="GO" id="GO:0016874">
    <property type="term" value="F:ligase activity"/>
    <property type="evidence" value="ECO:0007669"/>
    <property type="project" value="UniProtKB-KW"/>
</dbReference>
<gene>
    <name evidence="7" type="ORF">HH215_32960</name>
</gene>
<dbReference type="GO" id="GO:0005524">
    <property type="term" value="F:ATP binding"/>
    <property type="evidence" value="ECO:0007669"/>
    <property type="project" value="UniProtKB-KW"/>
</dbReference>
<keyword evidence="2" id="KW-0479">Metal-binding</keyword>
<evidence type="ECO:0000256" key="5">
    <source>
        <dbReference type="ARBA" id="ARBA00022842"/>
    </source>
</evidence>
<evidence type="ECO:0000313" key="7">
    <source>
        <dbReference type="EMBL" id="QJD87517.1"/>
    </source>
</evidence>
<feature type="domain" description="Glutathionylspermidine synthase pre-ATP-grasp-like" evidence="6">
    <location>
        <begin position="25"/>
        <end position="431"/>
    </location>
</feature>
<evidence type="ECO:0000313" key="8">
    <source>
        <dbReference type="Proteomes" id="UP000502248"/>
    </source>
</evidence>
<dbReference type="Proteomes" id="UP000502248">
    <property type="component" value="Chromosome"/>
</dbReference>
<keyword evidence="5" id="KW-0460">Magnesium</keyword>
<protein>
    <submittedName>
        <fullName evidence="7">Glutathionylspermidine synthase family protein</fullName>
    </submittedName>
</protein>
<dbReference type="Pfam" id="PF03738">
    <property type="entry name" value="GSP_synth"/>
    <property type="match status" value="1"/>
</dbReference>
<dbReference type="InterPro" id="IPR016185">
    <property type="entry name" value="PreATP-grasp_dom_sf"/>
</dbReference>
<name>A0A7Z2ZQY4_9BACL</name>
<dbReference type="RefSeq" id="WP_169283760.1">
    <property type="nucleotide sequence ID" value="NZ_CP051680.1"/>
</dbReference>
<dbReference type="EMBL" id="CP051680">
    <property type="protein sequence ID" value="QJD87517.1"/>
    <property type="molecule type" value="Genomic_DNA"/>
</dbReference>
<evidence type="ECO:0000259" key="6">
    <source>
        <dbReference type="Pfam" id="PF03738"/>
    </source>
</evidence>
<evidence type="ECO:0000256" key="1">
    <source>
        <dbReference type="ARBA" id="ARBA00022598"/>
    </source>
</evidence>
<evidence type="ECO:0000256" key="3">
    <source>
        <dbReference type="ARBA" id="ARBA00022741"/>
    </source>
</evidence>
<keyword evidence="8" id="KW-1185">Reference proteome</keyword>
<dbReference type="SUPFAM" id="SSF52440">
    <property type="entry name" value="PreATP-grasp domain"/>
    <property type="match status" value="1"/>
</dbReference>
<dbReference type="AlphaFoldDB" id="A0A7Z2ZQY4"/>
<reference evidence="7 8" key="1">
    <citation type="submission" date="2020-04" db="EMBL/GenBank/DDBJ databases">
        <title>Genome sequencing of novel species.</title>
        <authorList>
            <person name="Heo J."/>
            <person name="Kim S.-J."/>
            <person name="Kim J.-S."/>
            <person name="Hong S.-B."/>
            <person name="Kwon S.-W."/>
        </authorList>
    </citation>
    <scope>NUCLEOTIDE SEQUENCE [LARGE SCALE GENOMIC DNA]</scope>
    <source>
        <strain evidence="7 8">MFER-1</strain>
    </source>
</reference>
<dbReference type="GO" id="GO:0046872">
    <property type="term" value="F:metal ion binding"/>
    <property type="evidence" value="ECO:0007669"/>
    <property type="project" value="UniProtKB-KW"/>
</dbReference>
<evidence type="ECO:0000256" key="2">
    <source>
        <dbReference type="ARBA" id="ARBA00022723"/>
    </source>
</evidence>
<keyword evidence="3" id="KW-0547">Nucleotide-binding</keyword>
<organism evidence="7 8">
    <name type="scientific">Cohnella herbarum</name>
    <dbReference type="NCBI Taxonomy" id="2728023"/>
    <lineage>
        <taxon>Bacteria</taxon>
        <taxon>Bacillati</taxon>
        <taxon>Bacillota</taxon>
        <taxon>Bacilli</taxon>
        <taxon>Bacillales</taxon>
        <taxon>Paenibacillaceae</taxon>
        <taxon>Cohnella</taxon>
    </lineage>
</organism>
<proteinExistence type="predicted"/>